<evidence type="ECO:0000313" key="2">
    <source>
        <dbReference type="EMBL" id="BCO27187.1"/>
    </source>
</evidence>
<organism evidence="2 3">
    <name type="scientific">Rhodoferax lithotrophicus</name>
    <dbReference type="NCBI Taxonomy" id="2798804"/>
    <lineage>
        <taxon>Bacteria</taxon>
        <taxon>Pseudomonadati</taxon>
        <taxon>Pseudomonadota</taxon>
        <taxon>Betaproteobacteria</taxon>
        <taxon>Burkholderiales</taxon>
        <taxon>Comamonadaceae</taxon>
        <taxon>Rhodoferax</taxon>
    </lineage>
</organism>
<evidence type="ECO:0000313" key="3">
    <source>
        <dbReference type="Proteomes" id="UP000824366"/>
    </source>
</evidence>
<proteinExistence type="predicted"/>
<dbReference type="PROSITE" id="PS51257">
    <property type="entry name" value="PROKAR_LIPOPROTEIN"/>
    <property type="match status" value="1"/>
</dbReference>
<dbReference type="SUPFAM" id="SSF46626">
    <property type="entry name" value="Cytochrome c"/>
    <property type="match status" value="1"/>
</dbReference>
<dbReference type="EMBL" id="AP024238">
    <property type="protein sequence ID" value="BCO27187.1"/>
    <property type="molecule type" value="Genomic_DNA"/>
</dbReference>
<keyword evidence="1" id="KW-0732">Signal</keyword>
<accession>A0ABM7MLU2</accession>
<name>A0ABM7MLU2_9BURK</name>
<sequence>MKRLTLVCLSLIATVACAQKVPALYQDADLKLGAKLIENNQCDACHIRNVGGNGHSIYRPAGRVNSLSLLRGQVEACNTTLNLALFPDEVTSIAAVLNQDHYHFE</sequence>
<gene>
    <name evidence="2" type="ORF">MIZ03_2075</name>
</gene>
<keyword evidence="3" id="KW-1185">Reference proteome</keyword>
<dbReference type="RefSeq" id="WP_223911833.1">
    <property type="nucleotide sequence ID" value="NZ_AP024238.1"/>
</dbReference>
<feature type="chain" id="PRO_5045272058" description="Cytochrome c domain-containing protein" evidence="1">
    <location>
        <begin position="19"/>
        <end position="105"/>
    </location>
</feature>
<evidence type="ECO:0000256" key="1">
    <source>
        <dbReference type="SAM" id="SignalP"/>
    </source>
</evidence>
<reference evidence="2 3" key="1">
    <citation type="journal article" date="2021" name="Microbiol. Spectr.">
        <title>A Single Bacterium Capable of Oxidation and Reduction of Iron at Circumneutral pH.</title>
        <authorList>
            <person name="Kato S."/>
            <person name="Ohkuma M."/>
        </authorList>
    </citation>
    <scope>NUCLEOTIDE SEQUENCE [LARGE SCALE GENOMIC DNA]</scope>
    <source>
        <strain evidence="2 3">MIZ03</strain>
    </source>
</reference>
<protein>
    <recommendedName>
        <fullName evidence="4">Cytochrome c domain-containing protein</fullName>
    </recommendedName>
</protein>
<evidence type="ECO:0008006" key="4">
    <source>
        <dbReference type="Google" id="ProtNLM"/>
    </source>
</evidence>
<dbReference type="Proteomes" id="UP000824366">
    <property type="component" value="Chromosome"/>
</dbReference>
<feature type="signal peptide" evidence="1">
    <location>
        <begin position="1"/>
        <end position="18"/>
    </location>
</feature>
<dbReference type="InterPro" id="IPR036909">
    <property type="entry name" value="Cyt_c-like_dom_sf"/>
</dbReference>